<evidence type="ECO:0000313" key="5">
    <source>
        <dbReference type="Proteomes" id="UP001159363"/>
    </source>
</evidence>
<dbReference type="SUPFAM" id="SSF46689">
    <property type="entry name" value="Homeodomain-like"/>
    <property type="match status" value="1"/>
</dbReference>
<dbReference type="Gene3D" id="1.10.10.60">
    <property type="entry name" value="Homeodomain-like"/>
    <property type="match status" value="1"/>
</dbReference>
<organism evidence="4 5">
    <name type="scientific">Dryococelus australis</name>
    <dbReference type="NCBI Taxonomy" id="614101"/>
    <lineage>
        <taxon>Eukaryota</taxon>
        <taxon>Metazoa</taxon>
        <taxon>Ecdysozoa</taxon>
        <taxon>Arthropoda</taxon>
        <taxon>Hexapoda</taxon>
        <taxon>Insecta</taxon>
        <taxon>Pterygota</taxon>
        <taxon>Neoptera</taxon>
        <taxon>Polyneoptera</taxon>
        <taxon>Phasmatodea</taxon>
        <taxon>Verophasmatodea</taxon>
        <taxon>Anareolatae</taxon>
        <taxon>Phasmatidae</taxon>
        <taxon>Eurycanthinae</taxon>
        <taxon>Dryococelus</taxon>
    </lineage>
</organism>
<dbReference type="InterPro" id="IPR009057">
    <property type="entry name" value="Homeodomain-like_sf"/>
</dbReference>
<accession>A0ABQ9HLD0</accession>
<dbReference type="Pfam" id="PF03221">
    <property type="entry name" value="HTH_Tnp_Tc5"/>
    <property type="match status" value="1"/>
</dbReference>
<evidence type="ECO:0000313" key="4">
    <source>
        <dbReference type="EMBL" id="KAJ8885166.1"/>
    </source>
</evidence>
<evidence type="ECO:0000256" key="2">
    <source>
        <dbReference type="ARBA" id="ARBA00023125"/>
    </source>
</evidence>
<dbReference type="PROSITE" id="PS51253">
    <property type="entry name" value="HTH_CENPB"/>
    <property type="match status" value="1"/>
</dbReference>
<name>A0ABQ9HLD0_9NEOP</name>
<keyword evidence="2" id="KW-0238">DNA-binding</keyword>
<keyword evidence="5" id="KW-1185">Reference proteome</keyword>
<comment type="subcellular location">
    <subcellularLocation>
        <location evidence="1">Nucleus</location>
    </subcellularLocation>
</comment>
<evidence type="ECO:0000259" key="3">
    <source>
        <dbReference type="PROSITE" id="PS51253"/>
    </source>
</evidence>
<dbReference type="InterPro" id="IPR006600">
    <property type="entry name" value="HTH_CenpB_DNA-bd_dom"/>
</dbReference>
<dbReference type="EMBL" id="JARBHB010000004">
    <property type="protein sequence ID" value="KAJ8885166.1"/>
    <property type="molecule type" value="Genomic_DNA"/>
</dbReference>
<evidence type="ECO:0000256" key="1">
    <source>
        <dbReference type="ARBA" id="ARBA00004123"/>
    </source>
</evidence>
<comment type="caution">
    <text evidence="4">The sequence shown here is derived from an EMBL/GenBank/DDBJ whole genome shotgun (WGS) entry which is preliminary data.</text>
</comment>
<protein>
    <recommendedName>
        <fullName evidence="3">HTH CENPB-type domain-containing protein</fullName>
    </recommendedName>
</protein>
<proteinExistence type="predicted"/>
<reference evidence="4 5" key="1">
    <citation type="submission" date="2023-02" db="EMBL/GenBank/DDBJ databases">
        <title>LHISI_Scaffold_Assembly.</title>
        <authorList>
            <person name="Stuart O.P."/>
            <person name="Cleave R."/>
            <person name="Magrath M.J.L."/>
            <person name="Mikheyev A.S."/>
        </authorList>
    </citation>
    <scope>NUCLEOTIDE SEQUENCE [LARGE SCALE GENOMIC DNA]</scope>
    <source>
        <strain evidence="4">Daus_M_001</strain>
        <tissue evidence="4">Leg muscle</tissue>
    </source>
</reference>
<dbReference type="Proteomes" id="UP001159363">
    <property type="component" value="Chromosome X"/>
</dbReference>
<sequence>MISEPMLIETGKEFYDEKMRLTMPYIFSEGWLTRFKDRHGIRKLDVSEQVGNADETGLMCKCLPNTTLAGGNENSTPGFNHNKELIIVLVCANAAGTH</sequence>
<gene>
    <name evidence="4" type="ORF">PR048_011362</name>
</gene>
<feature type="domain" description="HTH CENPB-type" evidence="3">
    <location>
        <begin position="1"/>
        <end position="45"/>
    </location>
</feature>